<dbReference type="AlphaFoldDB" id="A0A8A3PDQ6"/>
<evidence type="ECO:0000313" key="2">
    <source>
        <dbReference type="Proteomes" id="UP000672032"/>
    </source>
</evidence>
<protein>
    <submittedName>
        <fullName evidence="1">Uncharacterized protein</fullName>
    </submittedName>
</protein>
<gene>
    <name evidence="1" type="ORF">DSL72_002795</name>
</gene>
<sequence>MSICLSALSQPDSAEAFAVAVANDASAC</sequence>
<evidence type="ECO:0000313" key="1">
    <source>
        <dbReference type="EMBL" id="QSZ33209.1"/>
    </source>
</evidence>
<name>A0A8A3PDQ6_9HELO</name>
<keyword evidence="2" id="KW-1185">Reference proteome</keyword>
<reference evidence="1" key="1">
    <citation type="submission" date="2020-10" db="EMBL/GenBank/DDBJ databases">
        <title>Genome Sequence of Monilinia vaccinii-corymbosi Sheds Light on Mummy Berry Disease Infection of Blueberry and Mating Type.</title>
        <authorList>
            <person name="Yow A.G."/>
            <person name="Zhang Y."/>
            <person name="Bansal K."/>
            <person name="Eacker S.M."/>
            <person name="Sullivan S."/>
            <person name="Liachko I."/>
            <person name="Cubeta M.A."/>
            <person name="Rollins J.A."/>
            <person name="Ashrafi H."/>
        </authorList>
    </citation>
    <scope>NUCLEOTIDE SEQUENCE</scope>
    <source>
        <strain evidence="1">RL-1</strain>
    </source>
</reference>
<organism evidence="1 2">
    <name type="scientific">Monilinia vaccinii-corymbosi</name>
    <dbReference type="NCBI Taxonomy" id="61207"/>
    <lineage>
        <taxon>Eukaryota</taxon>
        <taxon>Fungi</taxon>
        <taxon>Dikarya</taxon>
        <taxon>Ascomycota</taxon>
        <taxon>Pezizomycotina</taxon>
        <taxon>Leotiomycetes</taxon>
        <taxon>Helotiales</taxon>
        <taxon>Sclerotiniaceae</taxon>
        <taxon>Monilinia</taxon>
    </lineage>
</organism>
<dbReference type="Proteomes" id="UP000672032">
    <property type="component" value="Chromosome 3"/>
</dbReference>
<accession>A0A8A3PDQ6</accession>
<proteinExistence type="predicted"/>
<dbReference type="EMBL" id="CP063407">
    <property type="protein sequence ID" value="QSZ33209.1"/>
    <property type="molecule type" value="Genomic_DNA"/>
</dbReference>